<feature type="non-terminal residue" evidence="1">
    <location>
        <position position="93"/>
    </location>
</feature>
<dbReference type="AlphaFoldDB" id="X1SCE5"/>
<proteinExistence type="predicted"/>
<protein>
    <recommendedName>
        <fullName evidence="2">Core-binding (CB) domain-containing protein</fullName>
    </recommendedName>
</protein>
<gene>
    <name evidence="1" type="ORF">S12H4_32459</name>
</gene>
<accession>X1SCE5</accession>
<comment type="caution">
    <text evidence="1">The sequence shown here is derived from an EMBL/GenBank/DDBJ whole genome shotgun (WGS) entry which is preliminary data.</text>
</comment>
<organism evidence="1">
    <name type="scientific">marine sediment metagenome</name>
    <dbReference type="NCBI Taxonomy" id="412755"/>
    <lineage>
        <taxon>unclassified sequences</taxon>
        <taxon>metagenomes</taxon>
        <taxon>ecological metagenomes</taxon>
    </lineage>
</organism>
<reference evidence="1" key="1">
    <citation type="journal article" date="2014" name="Front. Microbiol.">
        <title>High frequency of phylogenetically diverse reductive dehalogenase-homologous genes in deep subseafloor sedimentary metagenomes.</title>
        <authorList>
            <person name="Kawai M."/>
            <person name="Futagami T."/>
            <person name="Toyoda A."/>
            <person name="Takaki Y."/>
            <person name="Nishi S."/>
            <person name="Hori S."/>
            <person name="Arai W."/>
            <person name="Tsubouchi T."/>
            <person name="Morono Y."/>
            <person name="Uchiyama I."/>
            <person name="Ito T."/>
            <person name="Fujiyama A."/>
            <person name="Inagaki F."/>
            <person name="Takami H."/>
        </authorList>
    </citation>
    <scope>NUCLEOTIDE SEQUENCE</scope>
    <source>
        <strain evidence="1">Expedition CK06-06</strain>
    </source>
</reference>
<evidence type="ECO:0000313" key="1">
    <source>
        <dbReference type="EMBL" id="GAI90643.1"/>
    </source>
</evidence>
<dbReference type="EMBL" id="BARW01019039">
    <property type="protein sequence ID" value="GAI90643.1"/>
    <property type="molecule type" value="Genomic_DNA"/>
</dbReference>
<name>X1SCE5_9ZZZZ</name>
<sequence length="93" mass="11041">MTICKEYESFLLEQDHLKESTRKVLRNTLKRFPPPGKLNFDWFKERRRGIAASTLIAELQVAKQVFRFLKKDTKDLERVKTKKDVETVTVEDL</sequence>
<evidence type="ECO:0008006" key="2">
    <source>
        <dbReference type="Google" id="ProtNLM"/>
    </source>
</evidence>